<dbReference type="Gene3D" id="2.60.40.2380">
    <property type="match status" value="1"/>
</dbReference>
<dbReference type="InterPro" id="IPR050469">
    <property type="entry name" value="Diguanylate_Cyclase"/>
</dbReference>
<keyword evidence="4" id="KW-0175">Coiled coil</keyword>
<dbReference type="InterPro" id="IPR011622">
    <property type="entry name" value="7TMR_DISM_rcpt_extracell_dom2"/>
</dbReference>
<dbReference type="Gene3D" id="3.30.70.270">
    <property type="match status" value="1"/>
</dbReference>
<evidence type="ECO:0000256" key="6">
    <source>
        <dbReference type="SAM" id="SignalP"/>
    </source>
</evidence>
<dbReference type="InterPro" id="IPR000160">
    <property type="entry name" value="GGDEF_dom"/>
</dbReference>
<dbReference type="Proteomes" id="UP000264605">
    <property type="component" value="Chromosome"/>
</dbReference>
<evidence type="ECO:0000259" key="7">
    <source>
        <dbReference type="PROSITE" id="PS50887"/>
    </source>
</evidence>
<dbReference type="AlphaFoldDB" id="A0AAD0S220"/>
<proteinExistence type="predicted"/>
<dbReference type="GO" id="GO:0005886">
    <property type="term" value="C:plasma membrane"/>
    <property type="evidence" value="ECO:0007669"/>
    <property type="project" value="TreeGrafter"/>
</dbReference>
<dbReference type="Pfam" id="PF07695">
    <property type="entry name" value="7TMR-DISM_7TM"/>
    <property type="match status" value="1"/>
</dbReference>
<accession>A0AAD0S220</accession>
<evidence type="ECO:0000256" key="2">
    <source>
        <dbReference type="ARBA" id="ARBA00012528"/>
    </source>
</evidence>
<sequence>MKRLWSLCGVLFVVLFSHYLKANPIAVSSHFKSQQIINVEYTLEPITQQQAFISKDIDWQKNQADTLNLGLNLTPLWLKVSIKNTSLNDLTLILSIDNPLLDEVSVFHVQGRHILSKTKIGDALPLANRQIKNESLLVPLILPKASHTEVFLRVENEGGLRVPLSLWEPSEYLKYKSKFNLLYGLLVGFILSLAITNLVLYGFSRRRYFAYTGILLTSLWLTLAYIYGFGYRYLQPSGLTFQQLAIPSLFFISGALFVPIQRCIFSTDNKTLSRTQYWLAWAMILMTVLMWFLPKHFALSLCLISLPVLLLVFFIIAMKQFNQAYKQPSIAFLIGLSAFFSAIIYSGLGVFNPFNLNIGMLSLTFVCFLICSLSLCYAVIKLFLMQRDAEVVSQQNALAESKAQDTLMRERLALQEQARQDLEANIEERTFELQVTLRELEDKNRELEQLNMEDALTKTKNRRYFDKKLIMDIRRSRREQTPLSVIMLDIDHFKAINDNFGHLTGDQTIQTTANIIKEHLKRPLDEVARYGGEEFVVLLPNTPLEGALIIAEQIRKAAANTDIIVAGTTIKFTLSAGVFSAVAEDVNKPSLFTDYADKALYHAKQTGRNRVVSYPLPD</sequence>
<dbReference type="InterPro" id="IPR011623">
    <property type="entry name" value="7TMR_DISM_rcpt_extracell_dom1"/>
</dbReference>
<dbReference type="InterPro" id="IPR029787">
    <property type="entry name" value="Nucleotide_cyclase"/>
</dbReference>
<dbReference type="PANTHER" id="PTHR45138:SF9">
    <property type="entry name" value="DIGUANYLATE CYCLASE DGCM-RELATED"/>
    <property type="match status" value="1"/>
</dbReference>
<feature type="transmembrane region" description="Helical" evidence="5">
    <location>
        <begin position="277"/>
        <end position="292"/>
    </location>
</feature>
<feature type="chain" id="PRO_5042148391" description="diguanylate cyclase" evidence="6">
    <location>
        <begin position="23"/>
        <end position="618"/>
    </location>
</feature>
<dbReference type="GeneID" id="99506972"/>
<dbReference type="GO" id="GO:0052621">
    <property type="term" value="F:diguanylate cyclase activity"/>
    <property type="evidence" value="ECO:0007669"/>
    <property type="project" value="UniProtKB-EC"/>
</dbReference>
<dbReference type="CDD" id="cd01949">
    <property type="entry name" value="GGDEF"/>
    <property type="match status" value="1"/>
</dbReference>
<name>A0AAD0S220_9GAMM</name>
<comment type="cofactor">
    <cofactor evidence="1">
        <name>Mg(2+)</name>
        <dbReference type="ChEBI" id="CHEBI:18420"/>
    </cofactor>
</comment>
<keyword evidence="5" id="KW-1133">Transmembrane helix</keyword>
<dbReference type="Pfam" id="PF07696">
    <property type="entry name" value="7TMR-DISMED2"/>
    <property type="match status" value="1"/>
</dbReference>
<feature type="coiled-coil region" evidence="4">
    <location>
        <begin position="430"/>
        <end position="457"/>
    </location>
</feature>
<dbReference type="Pfam" id="PF00990">
    <property type="entry name" value="GGDEF"/>
    <property type="match status" value="1"/>
</dbReference>
<protein>
    <recommendedName>
        <fullName evidence="2">diguanylate cyclase</fullName>
        <ecNumber evidence="2">2.7.7.65</ecNumber>
    </recommendedName>
</protein>
<feature type="transmembrane region" description="Helical" evidence="5">
    <location>
        <begin position="298"/>
        <end position="318"/>
    </location>
</feature>
<feature type="transmembrane region" description="Helical" evidence="5">
    <location>
        <begin position="181"/>
        <end position="201"/>
    </location>
</feature>
<evidence type="ECO:0000256" key="3">
    <source>
        <dbReference type="ARBA" id="ARBA00034247"/>
    </source>
</evidence>
<dbReference type="SUPFAM" id="SSF55073">
    <property type="entry name" value="Nucleotide cyclase"/>
    <property type="match status" value="1"/>
</dbReference>
<dbReference type="GO" id="GO:1902201">
    <property type="term" value="P:negative regulation of bacterial-type flagellum-dependent cell motility"/>
    <property type="evidence" value="ECO:0007669"/>
    <property type="project" value="TreeGrafter"/>
</dbReference>
<evidence type="ECO:0000313" key="9">
    <source>
        <dbReference type="Proteomes" id="UP000264605"/>
    </source>
</evidence>
<dbReference type="KEGG" id="pdj:D0907_15940"/>
<feature type="transmembrane region" description="Helical" evidence="5">
    <location>
        <begin position="241"/>
        <end position="265"/>
    </location>
</feature>
<dbReference type="RefSeq" id="WP_065979459.1">
    <property type="nucleotide sequence ID" value="NZ_CP032090.1"/>
</dbReference>
<feature type="transmembrane region" description="Helical" evidence="5">
    <location>
        <begin position="208"/>
        <end position="229"/>
    </location>
</feature>
<evidence type="ECO:0000256" key="5">
    <source>
        <dbReference type="SAM" id="Phobius"/>
    </source>
</evidence>
<dbReference type="NCBIfam" id="TIGR00254">
    <property type="entry name" value="GGDEF"/>
    <property type="match status" value="1"/>
</dbReference>
<feature type="domain" description="GGDEF" evidence="7">
    <location>
        <begin position="481"/>
        <end position="616"/>
    </location>
</feature>
<dbReference type="GO" id="GO:0043709">
    <property type="term" value="P:cell adhesion involved in single-species biofilm formation"/>
    <property type="evidence" value="ECO:0007669"/>
    <property type="project" value="TreeGrafter"/>
</dbReference>
<dbReference type="InterPro" id="IPR043128">
    <property type="entry name" value="Rev_trsase/Diguanyl_cyclase"/>
</dbReference>
<dbReference type="PROSITE" id="PS50887">
    <property type="entry name" value="GGDEF"/>
    <property type="match status" value="1"/>
</dbReference>
<dbReference type="PANTHER" id="PTHR45138">
    <property type="entry name" value="REGULATORY COMPONENTS OF SENSORY TRANSDUCTION SYSTEM"/>
    <property type="match status" value="1"/>
</dbReference>
<evidence type="ECO:0000256" key="1">
    <source>
        <dbReference type="ARBA" id="ARBA00001946"/>
    </source>
</evidence>
<dbReference type="EMBL" id="CP032090">
    <property type="protein sequence ID" value="AXV66679.1"/>
    <property type="molecule type" value="Genomic_DNA"/>
</dbReference>
<keyword evidence="6" id="KW-0732">Signal</keyword>
<dbReference type="FunFam" id="3.30.70.270:FF:000001">
    <property type="entry name" value="Diguanylate cyclase domain protein"/>
    <property type="match status" value="1"/>
</dbReference>
<feature type="transmembrane region" description="Helical" evidence="5">
    <location>
        <begin position="358"/>
        <end position="380"/>
    </location>
</feature>
<organism evidence="8 9">
    <name type="scientific">Pseudoalteromonas lipolytica</name>
    <dbReference type="NCBI Taxonomy" id="570156"/>
    <lineage>
        <taxon>Bacteria</taxon>
        <taxon>Pseudomonadati</taxon>
        <taxon>Pseudomonadota</taxon>
        <taxon>Gammaproteobacteria</taxon>
        <taxon>Alteromonadales</taxon>
        <taxon>Pseudoalteromonadaceae</taxon>
        <taxon>Pseudoalteromonas</taxon>
    </lineage>
</organism>
<evidence type="ECO:0000256" key="4">
    <source>
        <dbReference type="SAM" id="Coils"/>
    </source>
</evidence>
<dbReference type="EC" id="2.7.7.65" evidence="2"/>
<reference evidence="8 9" key="1">
    <citation type="submission" date="2018-08" db="EMBL/GenBank/DDBJ databases">
        <title>Draft genome sequence of Pseudoalteromonas donghaensis HJ51.</title>
        <authorList>
            <person name="Oh J."/>
            <person name="Roh D."/>
        </authorList>
    </citation>
    <scope>NUCLEOTIDE SEQUENCE [LARGE SCALE GENOMIC DNA]</scope>
    <source>
        <strain evidence="8 9">HJ51</strain>
    </source>
</reference>
<keyword evidence="5" id="KW-0812">Transmembrane</keyword>
<feature type="transmembrane region" description="Helical" evidence="5">
    <location>
        <begin position="330"/>
        <end position="352"/>
    </location>
</feature>
<dbReference type="SMART" id="SM00267">
    <property type="entry name" value="GGDEF"/>
    <property type="match status" value="1"/>
</dbReference>
<gene>
    <name evidence="8" type="ORF">D0907_15940</name>
</gene>
<feature type="signal peptide" evidence="6">
    <location>
        <begin position="1"/>
        <end position="22"/>
    </location>
</feature>
<keyword evidence="5" id="KW-0472">Membrane</keyword>
<evidence type="ECO:0000313" key="8">
    <source>
        <dbReference type="EMBL" id="AXV66679.1"/>
    </source>
</evidence>
<comment type="catalytic activity">
    <reaction evidence="3">
        <text>2 GTP = 3',3'-c-di-GMP + 2 diphosphate</text>
        <dbReference type="Rhea" id="RHEA:24898"/>
        <dbReference type="ChEBI" id="CHEBI:33019"/>
        <dbReference type="ChEBI" id="CHEBI:37565"/>
        <dbReference type="ChEBI" id="CHEBI:58805"/>
        <dbReference type="EC" id="2.7.7.65"/>
    </reaction>
</comment>